<dbReference type="InterPro" id="IPR058031">
    <property type="entry name" value="AAA_lid_NorR"/>
</dbReference>
<dbReference type="InterPro" id="IPR025662">
    <property type="entry name" value="Sigma_54_int_dom_ATP-bd_1"/>
</dbReference>
<feature type="compositionally biased region" description="Low complexity" evidence="6">
    <location>
        <begin position="515"/>
        <end position="533"/>
    </location>
</feature>
<keyword evidence="2" id="KW-0067">ATP-binding</keyword>
<evidence type="ECO:0000256" key="6">
    <source>
        <dbReference type="SAM" id="MobiDB-lite"/>
    </source>
</evidence>
<dbReference type="SUPFAM" id="SSF52540">
    <property type="entry name" value="P-loop containing nucleoside triphosphate hydrolases"/>
    <property type="match status" value="1"/>
</dbReference>
<dbReference type="CDD" id="cd00009">
    <property type="entry name" value="AAA"/>
    <property type="match status" value="1"/>
</dbReference>
<dbReference type="GO" id="GO:0006355">
    <property type="term" value="P:regulation of DNA-templated transcription"/>
    <property type="evidence" value="ECO:0007669"/>
    <property type="project" value="InterPro"/>
</dbReference>
<dbReference type="InterPro" id="IPR002078">
    <property type="entry name" value="Sigma_54_int"/>
</dbReference>
<dbReference type="NCBIfam" id="NF003451">
    <property type="entry name" value="PRK05022.1"/>
    <property type="match status" value="1"/>
</dbReference>
<evidence type="ECO:0000256" key="5">
    <source>
        <dbReference type="ARBA" id="ARBA00023163"/>
    </source>
</evidence>
<accession>A0AAP4TWZ1</accession>
<dbReference type="PANTHER" id="PTHR32071:SF35">
    <property type="entry name" value="ANAEROBIC NITRIC OXIDE REDUCTASE TRANSCRIPTION REGULATOR NORR"/>
    <property type="match status" value="1"/>
</dbReference>
<dbReference type="GO" id="GO:0003677">
    <property type="term" value="F:DNA binding"/>
    <property type="evidence" value="ECO:0007669"/>
    <property type="project" value="UniProtKB-KW"/>
</dbReference>
<name>A0AAP4TWZ1_9GAMM</name>
<dbReference type="SMART" id="SM00382">
    <property type="entry name" value="AAA"/>
    <property type="match status" value="1"/>
</dbReference>
<dbReference type="EMBL" id="JAUORK010000003">
    <property type="protein sequence ID" value="MDO6671200.1"/>
    <property type="molecule type" value="Genomic_DNA"/>
</dbReference>
<proteinExistence type="predicted"/>
<evidence type="ECO:0000313" key="9">
    <source>
        <dbReference type="Proteomes" id="UP001170481"/>
    </source>
</evidence>
<dbReference type="PROSITE" id="PS00675">
    <property type="entry name" value="SIGMA54_INTERACT_1"/>
    <property type="match status" value="1"/>
</dbReference>
<dbReference type="InterPro" id="IPR003593">
    <property type="entry name" value="AAA+_ATPase"/>
</dbReference>
<dbReference type="GO" id="GO:0005524">
    <property type="term" value="F:ATP binding"/>
    <property type="evidence" value="ECO:0007669"/>
    <property type="project" value="UniProtKB-KW"/>
</dbReference>
<dbReference type="Proteomes" id="UP001170481">
    <property type="component" value="Unassembled WGS sequence"/>
</dbReference>
<dbReference type="FunFam" id="3.40.50.300:FF:000006">
    <property type="entry name" value="DNA-binding transcriptional regulator NtrC"/>
    <property type="match status" value="1"/>
</dbReference>
<evidence type="ECO:0000256" key="2">
    <source>
        <dbReference type="ARBA" id="ARBA00022840"/>
    </source>
</evidence>
<dbReference type="InterPro" id="IPR009057">
    <property type="entry name" value="Homeodomain-like_sf"/>
</dbReference>
<dbReference type="Pfam" id="PF00158">
    <property type="entry name" value="Sigma54_activat"/>
    <property type="match status" value="1"/>
</dbReference>
<gene>
    <name evidence="8" type="primary">norR</name>
    <name evidence="8" type="ORF">Q4535_03615</name>
</gene>
<dbReference type="Gene3D" id="3.40.50.300">
    <property type="entry name" value="P-loop containing nucleotide triphosphate hydrolases"/>
    <property type="match status" value="1"/>
</dbReference>
<evidence type="ECO:0000259" key="7">
    <source>
        <dbReference type="PROSITE" id="PS50045"/>
    </source>
</evidence>
<dbReference type="Pfam" id="PF25601">
    <property type="entry name" value="AAA_lid_14"/>
    <property type="match status" value="1"/>
</dbReference>
<dbReference type="PROSITE" id="PS50045">
    <property type="entry name" value="SIGMA54_INTERACT_4"/>
    <property type="match status" value="1"/>
</dbReference>
<sequence length="593" mass="64126">MPDAHLPLNDTPVAAVNAWLAAWLSREEGGERRALPWTRLLAAIMQQLPGEAATLMRYLPERDELLPLATYGLPAEVRGRRFALAEHPRLKAIAEHTGVHRFALDSDLPDPFDGLLGDVHGPDLLVHDCAGIALREGDTLLGVMTFDALTPGVLAPLESLCASASTDELALPLQELQAWLSLPAHCLSLSLRQEWAAGATVGRSGLSAPMVVSPTGMASQSAMACPQRGPAMARLEAQLEAVADTEMTVLVQGETGVGKEGVVQRLHDASRRAAQPLVRINCAALSPDLVESALFGHRRGAFSGATHDHRGHFVMADGGTLLLDEIGELPLALQPKLLRVLQEGELQPLGSDRVVRVDVRVIAATNRDLEAEVAAGHFREDLYHRLSVYPLRVPPLRERGRADLLALAGTFLEHNRTRLGLGNLRLTPAAERLLCDYPWPGNVRELEHCLSRAALHARLAHGAHPTRLRADGRQLVVITPELLGLEVNTEVSLERVASAAQEIQGAQVGRMDQTAGASQAAEASQAGGASSAQRTAWQGGDETLGLRDATEAFQREHISRVWQASDRNWAEAARRLKVDRGNLYRQAQRLGIV</sequence>
<dbReference type="AlphaFoldDB" id="A0AAP4TWZ1"/>
<dbReference type="Gene3D" id="1.10.8.60">
    <property type="match status" value="1"/>
</dbReference>
<dbReference type="PANTHER" id="PTHR32071">
    <property type="entry name" value="TRANSCRIPTIONAL REGULATORY PROTEIN"/>
    <property type="match status" value="1"/>
</dbReference>
<dbReference type="InterPro" id="IPR025944">
    <property type="entry name" value="Sigma_54_int_dom_CS"/>
</dbReference>
<dbReference type="Gene3D" id="1.10.10.60">
    <property type="entry name" value="Homeodomain-like"/>
    <property type="match status" value="1"/>
</dbReference>
<protein>
    <submittedName>
        <fullName evidence="8">Nitric oxide reductase transcriptional regulator NorR</fullName>
    </submittedName>
</protein>
<feature type="region of interest" description="Disordered" evidence="6">
    <location>
        <begin position="506"/>
        <end position="534"/>
    </location>
</feature>
<dbReference type="InterPro" id="IPR025943">
    <property type="entry name" value="Sigma_54_int_dom_ATP-bd_2"/>
</dbReference>
<keyword evidence="4" id="KW-0238">DNA-binding</keyword>
<reference evidence="8" key="1">
    <citation type="submission" date="2023-07" db="EMBL/GenBank/DDBJ databases">
        <title>Genome content predicts the carbon catabolic preferences of heterotrophic bacteria.</title>
        <authorList>
            <person name="Gralka M."/>
        </authorList>
    </citation>
    <scope>NUCLEOTIDE SEQUENCE</scope>
    <source>
        <strain evidence="8">C2R13</strain>
    </source>
</reference>
<dbReference type="RefSeq" id="WP_303592933.1">
    <property type="nucleotide sequence ID" value="NZ_JAUORK010000003.1"/>
</dbReference>
<dbReference type="InterPro" id="IPR027417">
    <property type="entry name" value="P-loop_NTPase"/>
</dbReference>
<keyword evidence="3" id="KW-0805">Transcription regulation</keyword>
<dbReference type="PROSITE" id="PS00676">
    <property type="entry name" value="SIGMA54_INTERACT_2"/>
    <property type="match status" value="1"/>
</dbReference>
<feature type="domain" description="Sigma-54 factor interaction" evidence="7">
    <location>
        <begin position="228"/>
        <end position="455"/>
    </location>
</feature>
<dbReference type="SUPFAM" id="SSF46689">
    <property type="entry name" value="Homeodomain-like"/>
    <property type="match status" value="1"/>
</dbReference>
<evidence type="ECO:0000256" key="1">
    <source>
        <dbReference type="ARBA" id="ARBA00022741"/>
    </source>
</evidence>
<evidence type="ECO:0000256" key="4">
    <source>
        <dbReference type="ARBA" id="ARBA00023125"/>
    </source>
</evidence>
<keyword evidence="1" id="KW-0547">Nucleotide-binding</keyword>
<comment type="caution">
    <text evidence="8">The sequence shown here is derived from an EMBL/GenBank/DDBJ whole genome shotgun (WGS) entry which is preliminary data.</text>
</comment>
<dbReference type="PROSITE" id="PS00688">
    <property type="entry name" value="SIGMA54_INTERACT_3"/>
    <property type="match status" value="1"/>
</dbReference>
<evidence type="ECO:0000313" key="8">
    <source>
        <dbReference type="EMBL" id="MDO6671200.1"/>
    </source>
</evidence>
<keyword evidence="5" id="KW-0804">Transcription</keyword>
<organism evidence="8 9">
    <name type="scientific">Cobetia amphilecti</name>
    <dbReference type="NCBI Taxonomy" id="1055104"/>
    <lineage>
        <taxon>Bacteria</taxon>
        <taxon>Pseudomonadati</taxon>
        <taxon>Pseudomonadota</taxon>
        <taxon>Gammaproteobacteria</taxon>
        <taxon>Oceanospirillales</taxon>
        <taxon>Halomonadaceae</taxon>
        <taxon>Cobetia</taxon>
    </lineage>
</organism>
<evidence type="ECO:0000256" key="3">
    <source>
        <dbReference type="ARBA" id="ARBA00023015"/>
    </source>
</evidence>